<evidence type="ECO:0000313" key="1">
    <source>
        <dbReference type="EMBL" id="TSJ39478.1"/>
    </source>
</evidence>
<dbReference type="Proteomes" id="UP000318733">
    <property type="component" value="Unassembled WGS sequence"/>
</dbReference>
<sequence>MKKFIAMALLVSHLFSTGGNVLLHKYLSDTFFNGQTSKNKYIIIDITKAKTRIDSLNLTYCATFGKVRGKIQFDKARCNYVHMRTTCSATYLTCASNYQTTKVSPWNVLLAKGIKNIPVPKKNHIPFIKLNLNEKAQVDFNRFAFNIPVHRLKTITIQPTAKLLSNTLRIPEEPPKADC</sequence>
<organism evidence="1 2">
    <name type="scientific">Mucilaginibacter corticis</name>
    <dbReference type="NCBI Taxonomy" id="2597670"/>
    <lineage>
        <taxon>Bacteria</taxon>
        <taxon>Pseudomonadati</taxon>
        <taxon>Bacteroidota</taxon>
        <taxon>Sphingobacteriia</taxon>
        <taxon>Sphingobacteriales</taxon>
        <taxon>Sphingobacteriaceae</taxon>
        <taxon>Mucilaginibacter</taxon>
    </lineage>
</organism>
<proteinExistence type="predicted"/>
<keyword evidence="2" id="KW-1185">Reference proteome</keyword>
<accession>A0A556MHW7</accession>
<dbReference type="RefSeq" id="WP_144249515.1">
    <property type="nucleotide sequence ID" value="NZ_VLPK01000003.1"/>
</dbReference>
<dbReference type="OrthoDB" id="950503at2"/>
<dbReference type="AlphaFoldDB" id="A0A556MHW7"/>
<reference evidence="1 2" key="1">
    <citation type="submission" date="2019-07" db="EMBL/GenBank/DDBJ databases">
        <authorList>
            <person name="Huq M.A."/>
        </authorList>
    </citation>
    <scope>NUCLEOTIDE SEQUENCE [LARGE SCALE GENOMIC DNA]</scope>
    <source>
        <strain evidence="1 2">MAH-19</strain>
    </source>
</reference>
<evidence type="ECO:0000313" key="2">
    <source>
        <dbReference type="Proteomes" id="UP000318733"/>
    </source>
</evidence>
<protein>
    <submittedName>
        <fullName evidence="1">Uncharacterized protein</fullName>
    </submittedName>
</protein>
<dbReference type="EMBL" id="VLPK01000003">
    <property type="protein sequence ID" value="TSJ39478.1"/>
    <property type="molecule type" value="Genomic_DNA"/>
</dbReference>
<gene>
    <name evidence="1" type="ORF">FO440_17185</name>
</gene>
<name>A0A556MHW7_9SPHI</name>
<comment type="caution">
    <text evidence="1">The sequence shown here is derived from an EMBL/GenBank/DDBJ whole genome shotgun (WGS) entry which is preliminary data.</text>
</comment>